<dbReference type="OrthoDB" id="9787933at2"/>
<evidence type="ECO:0000313" key="3">
    <source>
        <dbReference type="Proteomes" id="UP000237718"/>
    </source>
</evidence>
<dbReference type="SUPFAM" id="SSF53474">
    <property type="entry name" value="alpha/beta-Hydrolases"/>
    <property type="match status" value="1"/>
</dbReference>
<protein>
    <submittedName>
        <fullName evidence="2">Dienelactone hydrolase</fullName>
    </submittedName>
</protein>
<dbReference type="PANTHER" id="PTHR22946">
    <property type="entry name" value="DIENELACTONE HYDROLASE DOMAIN-CONTAINING PROTEIN-RELATED"/>
    <property type="match status" value="1"/>
</dbReference>
<dbReference type="RefSeq" id="WP_106164783.1">
    <property type="nucleotide sequence ID" value="NZ_PVUF01000012.1"/>
</dbReference>
<dbReference type="Proteomes" id="UP000237718">
    <property type="component" value="Unassembled WGS sequence"/>
</dbReference>
<evidence type="ECO:0000259" key="1">
    <source>
        <dbReference type="Pfam" id="PF01738"/>
    </source>
</evidence>
<dbReference type="EMBL" id="PVUF01000012">
    <property type="protein sequence ID" value="PRZ45931.1"/>
    <property type="molecule type" value="Genomic_DNA"/>
</dbReference>
<dbReference type="GO" id="GO:0016787">
    <property type="term" value="F:hydrolase activity"/>
    <property type="evidence" value="ECO:0007669"/>
    <property type="project" value="UniProtKB-KW"/>
</dbReference>
<gene>
    <name evidence="2" type="ORF">CLV89_11243</name>
</gene>
<comment type="caution">
    <text evidence="2">The sequence shown here is derived from an EMBL/GenBank/DDBJ whole genome shotgun (WGS) entry which is preliminary data.</text>
</comment>
<name>A0A2T1ABG1_TRISK</name>
<dbReference type="AlphaFoldDB" id="A0A2T1ABG1"/>
<reference evidence="2 3" key="1">
    <citation type="submission" date="2018-03" db="EMBL/GenBank/DDBJ databases">
        <title>Genomic Encyclopedia of Archaeal and Bacterial Type Strains, Phase II (KMG-II): from individual species to whole genera.</title>
        <authorList>
            <person name="Goeker M."/>
        </authorList>
    </citation>
    <scope>NUCLEOTIDE SEQUENCE [LARGE SCALE GENOMIC DNA]</scope>
    <source>
        <strain evidence="2 3">DSM 25328</strain>
    </source>
</reference>
<dbReference type="InterPro" id="IPR002925">
    <property type="entry name" value="Dienelactn_hydro"/>
</dbReference>
<dbReference type="PANTHER" id="PTHR22946:SF0">
    <property type="entry name" value="DIENELACTONE HYDROLASE DOMAIN-CONTAINING PROTEIN"/>
    <property type="match status" value="1"/>
</dbReference>
<evidence type="ECO:0000313" key="2">
    <source>
        <dbReference type="EMBL" id="PRZ45931.1"/>
    </source>
</evidence>
<keyword evidence="2" id="KW-0378">Hydrolase</keyword>
<organism evidence="2 3">
    <name type="scientific">Tritonibacter scottomollicae</name>
    <name type="common">Epibacterium scottomollicae</name>
    <dbReference type="NCBI Taxonomy" id="483013"/>
    <lineage>
        <taxon>Bacteria</taxon>
        <taxon>Pseudomonadati</taxon>
        <taxon>Pseudomonadota</taxon>
        <taxon>Alphaproteobacteria</taxon>
        <taxon>Rhodobacterales</taxon>
        <taxon>Paracoccaceae</taxon>
        <taxon>Tritonibacter</taxon>
    </lineage>
</organism>
<dbReference type="InterPro" id="IPR029058">
    <property type="entry name" value="AB_hydrolase_fold"/>
</dbReference>
<dbReference type="InterPro" id="IPR050261">
    <property type="entry name" value="FrsA_esterase"/>
</dbReference>
<accession>A0A2T1ABG1</accession>
<feature type="domain" description="Dienelactone hydrolase" evidence="1">
    <location>
        <begin position="24"/>
        <end position="233"/>
    </location>
</feature>
<proteinExistence type="predicted"/>
<sequence>MQSQTFSYSDGVDEFVGHLVWDETQQGPAPCVLIAPAFGGLSDFERARAAELAALGYVALAVDYYGNGLRVETPEDARAQMAAVTSDRRVLARRMRAAVDAARDLPQVDADRIAAMGYCLGGKAVLDLARTGADIRACIPLHGVYDAPNFNNKPFKASVLVLHGWDDPLAPPDALRALAEELSQYCTDWQVLGFGSTGHAFTNPKAQDQAGGMMFNERSSKRAWTALIGFLQSTLA</sequence>
<dbReference type="Pfam" id="PF01738">
    <property type="entry name" value="DLH"/>
    <property type="match status" value="1"/>
</dbReference>
<dbReference type="Gene3D" id="3.40.50.1820">
    <property type="entry name" value="alpha/beta hydrolase"/>
    <property type="match status" value="1"/>
</dbReference>